<feature type="binding site" evidence="7">
    <location>
        <position position="90"/>
    </location>
    <ligand>
        <name>Mg(2+)</name>
        <dbReference type="ChEBI" id="CHEBI:18420"/>
        <label>1</label>
    </ligand>
</feature>
<dbReference type="HAMAP" id="MF_00209">
    <property type="entry name" value="Inorganic_PPase"/>
    <property type="match status" value="1"/>
</dbReference>
<dbReference type="Gene3D" id="3.90.80.10">
    <property type="entry name" value="Inorganic pyrophosphatase"/>
    <property type="match status" value="1"/>
</dbReference>
<gene>
    <name evidence="7" type="primary">ppa</name>
    <name evidence="8" type="ORF">C8D78_1773</name>
</gene>
<evidence type="ECO:0000256" key="3">
    <source>
        <dbReference type="ARBA" id="ARBA00022723"/>
    </source>
</evidence>
<dbReference type="Pfam" id="PF00719">
    <property type="entry name" value="Pyrophosphatase"/>
    <property type="match status" value="1"/>
</dbReference>
<keyword evidence="2 7" id="KW-0963">Cytoplasm</keyword>
<dbReference type="SUPFAM" id="SSF50324">
    <property type="entry name" value="Inorganic pyrophosphatase"/>
    <property type="match status" value="1"/>
</dbReference>
<feature type="binding site" evidence="7">
    <location>
        <position position="90"/>
    </location>
    <ligand>
        <name>Mg(2+)</name>
        <dbReference type="ChEBI" id="CHEBI:18420"/>
        <label>3</label>
    </ligand>
</feature>
<dbReference type="GO" id="GO:0005737">
    <property type="term" value="C:cytoplasm"/>
    <property type="evidence" value="ECO:0007669"/>
    <property type="project" value="UniProtKB-SubCell"/>
</dbReference>
<feature type="binding site" evidence="7">
    <location>
        <position position="57"/>
    </location>
    <ligand>
        <name>Mg(2+)</name>
        <dbReference type="ChEBI" id="CHEBI:18420"/>
        <label>1</label>
    </ligand>
</feature>
<feature type="active site" description="Proton acceptor" evidence="7">
    <location>
        <position position="90"/>
    </location>
</feature>
<organism evidence="8 9">
    <name type="scientific">Arthrobacter oryzae</name>
    <dbReference type="NCBI Taxonomy" id="409290"/>
    <lineage>
        <taxon>Bacteria</taxon>
        <taxon>Bacillati</taxon>
        <taxon>Actinomycetota</taxon>
        <taxon>Actinomycetes</taxon>
        <taxon>Micrococcales</taxon>
        <taxon>Micrococcaceae</taxon>
        <taxon>Arthrobacter</taxon>
    </lineage>
</organism>
<dbReference type="EMBL" id="RBIR01000003">
    <property type="protein sequence ID" value="RKR19961.1"/>
    <property type="molecule type" value="Genomic_DNA"/>
</dbReference>
<evidence type="ECO:0000256" key="2">
    <source>
        <dbReference type="ARBA" id="ARBA00022490"/>
    </source>
</evidence>
<evidence type="ECO:0000256" key="1">
    <source>
        <dbReference type="ARBA" id="ARBA00001946"/>
    </source>
</evidence>
<evidence type="ECO:0000256" key="6">
    <source>
        <dbReference type="ARBA" id="ARBA00047820"/>
    </source>
</evidence>
<dbReference type="FunFam" id="3.90.80.10:FF:000003">
    <property type="entry name" value="Inorganic pyrophosphatase"/>
    <property type="match status" value="1"/>
</dbReference>
<evidence type="ECO:0000256" key="7">
    <source>
        <dbReference type="HAMAP-Rule" id="MF_00209"/>
    </source>
</evidence>
<protein>
    <recommendedName>
        <fullName evidence="7">Inorganic pyrophosphatase</fullName>
        <ecNumber evidence="7">3.6.1.1</ecNumber>
    </recommendedName>
    <alternativeName>
        <fullName evidence="7">Pyrophosphate phospho-hydrolase</fullName>
        <shortName evidence="7">PPase</shortName>
    </alternativeName>
</protein>
<evidence type="ECO:0000256" key="5">
    <source>
        <dbReference type="ARBA" id="ARBA00022842"/>
    </source>
</evidence>
<keyword evidence="3 7" id="KW-0479">Metal-binding</keyword>
<sequence>MKHDVTIEIPKGSRVKYEVDHETGRVRLDRVLFTSMQYPTHYGFFENTLGEDGDPLDALVLLQDFDLYPGVIVESRPIGVFNMTDDGGGDAKVLCVPTDARFDHIQEISDVSEFLIREIEHFFTRYKDLEPGKWVKAEGWGDRAAAEAELEASIKRYVPAAGH</sequence>
<evidence type="ECO:0000313" key="9">
    <source>
        <dbReference type="Proteomes" id="UP000276055"/>
    </source>
</evidence>
<keyword evidence="4 7" id="KW-0378">Hydrolase</keyword>
<dbReference type="Proteomes" id="UP000276055">
    <property type="component" value="Unassembled WGS sequence"/>
</dbReference>
<dbReference type="PANTHER" id="PTHR10286">
    <property type="entry name" value="INORGANIC PYROPHOSPHATASE"/>
    <property type="match status" value="1"/>
</dbReference>
<dbReference type="AlphaFoldDB" id="A0A495ETI3"/>
<dbReference type="GO" id="GO:0004427">
    <property type="term" value="F:inorganic diphosphate phosphatase activity"/>
    <property type="evidence" value="ECO:0007669"/>
    <property type="project" value="UniProtKB-UniRule"/>
</dbReference>
<feature type="binding site" evidence="7">
    <location>
        <position position="42"/>
    </location>
    <ligand>
        <name>substrate</name>
    </ligand>
</feature>
<feature type="binding site" evidence="7">
    <location>
        <position position="52"/>
    </location>
    <ligand>
        <name>Mg(2+)</name>
        <dbReference type="ChEBI" id="CHEBI:18420"/>
        <label>1</label>
    </ligand>
</feature>
<dbReference type="GO" id="GO:0006796">
    <property type="term" value="P:phosphate-containing compound metabolic process"/>
    <property type="evidence" value="ECO:0007669"/>
    <property type="project" value="InterPro"/>
</dbReference>
<feature type="binding site" evidence="7">
    <location>
        <position position="30"/>
    </location>
    <ligand>
        <name>substrate</name>
    </ligand>
</feature>
<accession>A0A495ETI3</accession>
<feature type="binding site" evidence="7">
    <location>
        <position position="126"/>
    </location>
    <ligand>
        <name>substrate</name>
    </ligand>
</feature>
<comment type="catalytic activity">
    <reaction evidence="6 7">
        <text>diphosphate + H2O = 2 phosphate + H(+)</text>
        <dbReference type="Rhea" id="RHEA:24576"/>
        <dbReference type="ChEBI" id="CHEBI:15377"/>
        <dbReference type="ChEBI" id="CHEBI:15378"/>
        <dbReference type="ChEBI" id="CHEBI:33019"/>
        <dbReference type="ChEBI" id="CHEBI:43474"/>
        <dbReference type="EC" id="3.6.1.1"/>
    </reaction>
</comment>
<feature type="binding site" evidence="7">
    <location>
        <position position="57"/>
    </location>
    <ligand>
        <name>Mg(2+)</name>
        <dbReference type="ChEBI" id="CHEBI:18420"/>
        <label>2</label>
    </ligand>
</feature>
<name>A0A495ETI3_9MICC</name>
<dbReference type="PROSITE" id="PS00387">
    <property type="entry name" value="PPASE"/>
    <property type="match status" value="1"/>
</dbReference>
<keyword evidence="5 7" id="KW-0460">Magnesium</keyword>
<dbReference type="OrthoDB" id="5187599at2"/>
<comment type="caution">
    <text evidence="8">The sequence shown here is derived from an EMBL/GenBank/DDBJ whole genome shotgun (WGS) entry which is preliminary data.</text>
</comment>
<evidence type="ECO:0000256" key="4">
    <source>
        <dbReference type="ARBA" id="ARBA00022801"/>
    </source>
</evidence>
<comment type="subunit">
    <text evidence="7">Homohexamer.</text>
</comment>
<feature type="binding site" evidence="7">
    <location>
        <position position="85"/>
    </location>
    <ligand>
        <name>Mg(2+)</name>
        <dbReference type="ChEBI" id="CHEBI:18420"/>
        <label>3</label>
    </ligand>
</feature>
<proteinExistence type="inferred from homology"/>
<dbReference type="InterPro" id="IPR008162">
    <property type="entry name" value="Pyrophosphatase"/>
</dbReference>
<reference evidence="8 9" key="1">
    <citation type="submission" date="2018-10" db="EMBL/GenBank/DDBJ databases">
        <title>Genomic Encyclopedia of Type Strains, Phase IV (KMG-IV): sequencing the most valuable type-strain genomes for metagenomic binning, comparative biology and taxonomic classification.</title>
        <authorList>
            <person name="Goeker M."/>
        </authorList>
    </citation>
    <scope>NUCLEOTIDE SEQUENCE [LARGE SCALE GENOMIC DNA]</scope>
    <source>
        <strain evidence="8 9">DSM 25586</strain>
    </source>
</reference>
<comment type="subcellular location">
    <subcellularLocation>
        <location evidence="7">Cytoplasm</location>
    </subcellularLocation>
</comment>
<feature type="binding site" evidence="7">
    <location>
        <position position="16"/>
    </location>
    <ligand>
        <name>substrate</name>
    </ligand>
</feature>
<feature type="binding site" evidence="7">
    <location>
        <position position="8"/>
    </location>
    <ligand>
        <name>Mg(2+)</name>
        <dbReference type="ChEBI" id="CHEBI:18420"/>
        <label>2</label>
    </ligand>
</feature>
<evidence type="ECO:0000313" key="8">
    <source>
        <dbReference type="EMBL" id="RKR19961.1"/>
    </source>
</evidence>
<dbReference type="InterPro" id="IPR036649">
    <property type="entry name" value="Pyrophosphatase_sf"/>
</dbReference>
<dbReference type="CDD" id="cd00412">
    <property type="entry name" value="pyrophosphatase"/>
    <property type="match status" value="1"/>
</dbReference>
<comment type="similarity">
    <text evidence="7">Belongs to the PPase family.</text>
</comment>
<comment type="function">
    <text evidence="7">Catalyzes the hydrolysis of inorganic pyrophosphate (PPi) forming two phosphate ions.</text>
</comment>
<dbReference type="EC" id="3.6.1.1" evidence="7"/>
<dbReference type="GO" id="GO:0000287">
    <property type="term" value="F:magnesium ion binding"/>
    <property type="evidence" value="ECO:0007669"/>
    <property type="project" value="UniProtKB-UniRule"/>
</dbReference>
<dbReference type="RefSeq" id="WP_120952488.1">
    <property type="nucleotide sequence ID" value="NZ_RBIR01000003.1"/>
</dbReference>
<comment type="cofactor">
    <cofactor evidence="1 7">
        <name>Mg(2+)</name>
        <dbReference type="ChEBI" id="CHEBI:18420"/>
    </cofactor>
</comment>